<dbReference type="SUPFAM" id="SSF52540">
    <property type="entry name" value="P-loop containing nucleoside triphosphate hydrolases"/>
    <property type="match status" value="1"/>
</dbReference>
<dbReference type="PANTHER" id="PTHR10285">
    <property type="entry name" value="URIDINE KINASE"/>
    <property type="match status" value="1"/>
</dbReference>
<dbReference type="InterPro" id="IPR000764">
    <property type="entry name" value="Uridine_kinase-like"/>
</dbReference>
<dbReference type="AlphaFoldDB" id="F3L365"/>
<dbReference type="Gene3D" id="3.40.50.300">
    <property type="entry name" value="P-loop containing nucleotide triphosphate hydrolases"/>
    <property type="match status" value="1"/>
</dbReference>
<reference evidence="6 7" key="1">
    <citation type="journal article" date="2011" name="J. Bacteriol.">
        <title>Genome sequence of strain IMCC3088, a proteorhodopsin-containing marine bacterium belonging to the OM60/NOR5 clade.</title>
        <authorList>
            <person name="Jang Y."/>
            <person name="Oh H.M."/>
            <person name="Kang I."/>
            <person name="Lee K."/>
            <person name="Yang S.J."/>
            <person name="Cho J.C."/>
        </authorList>
    </citation>
    <scope>NUCLEOTIDE SEQUENCE [LARGE SCALE GENOMIC DNA]</scope>
    <source>
        <strain evidence="6 7">IMCC3088</strain>
    </source>
</reference>
<dbReference type="Pfam" id="PF00485">
    <property type="entry name" value="PRK"/>
    <property type="match status" value="1"/>
</dbReference>
<evidence type="ECO:0000256" key="2">
    <source>
        <dbReference type="ARBA" id="ARBA00012137"/>
    </source>
</evidence>
<dbReference type="RefSeq" id="WP_009576231.1">
    <property type="nucleotide sequence ID" value="NZ_AEIG01000061.1"/>
</dbReference>
<dbReference type="InterPro" id="IPR027417">
    <property type="entry name" value="P-loop_NTPase"/>
</dbReference>
<keyword evidence="5 6" id="KW-0418">Kinase</keyword>
<dbReference type="eggNOG" id="COG0572">
    <property type="taxonomic scope" value="Bacteria"/>
</dbReference>
<dbReference type="PRINTS" id="PR00988">
    <property type="entry name" value="URIDINKINASE"/>
</dbReference>
<dbReference type="UniPathway" id="UPA00574">
    <property type="reaction ID" value="UER00637"/>
</dbReference>
<evidence type="ECO:0000313" key="7">
    <source>
        <dbReference type="Proteomes" id="UP000005615"/>
    </source>
</evidence>
<comment type="pathway">
    <text evidence="1">Pyrimidine metabolism; UMP biosynthesis via salvage pathway; UMP from uridine: step 1/1.</text>
</comment>
<proteinExistence type="predicted"/>
<dbReference type="CDD" id="cd02023">
    <property type="entry name" value="UMPK"/>
    <property type="match status" value="1"/>
</dbReference>
<dbReference type="GO" id="GO:0004849">
    <property type="term" value="F:uridine kinase activity"/>
    <property type="evidence" value="ECO:0007669"/>
    <property type="project" value="UniProtKB-EC"/>
</dbReference>
<dbReference type="OrthoDB" id="9777642at2"/>
<gene>
    <name evidence="6" type="ORF">IMCC3088_2057</name>
</gene>
<evidence type="ECO:0000256" key="4">
    <source>
        <dbReference type="ARBA" id="ARBA00022741"/>
    </source>
</evidence>
<comment type="caution">
    <text evidence="6">The sequence shown here is derived from an EMBL/GenBank/DDBJ whole genome shotgun (WGS) entry which is preliminary data.</text>
</comment>
<protein>
    <recommendedName>
        <fullName evidence="2">uridine/cytidine kinase</fullName>
        <ecNumber evidence="2">2.7.1.48</ecNumber>
    </recommendedName>
</protein>
<organism evidence="6 7">
    <name type="scientific">Aequoribacter fuscus</name>
    <dbReference type="NCBI Taxonomy" id="2518989"/>
    <lineage>
        <taxon>Bacteria</taxon>
        <taxon>Pseudomonadati</taxon>
        <taxon>Pseudomonadota</taxon>
        <taxon>Gammaproteobacteria</taxon>
        <taxon>Cellvibrionales</taxon>
        <taxon>Halieaceae</taxon>
        <taxon>Aequoribacter</taxon>
    </lineage>
</organism>
<sequence length="206" mass="22967">MAFVVGIAGGSCSGKTTLARALTEYYQAKQGVNATLLMQDSYYADLTGMTKAERDRVNFDHPSALDFDLMRDQLALLRAGDTIQCPVYDFAQHQRCVQTEPIHSADIVIVEGTLVLEQSILHPLLDLRVFVHADEALRLARRIERDVEHRGRTQAFAHAQFNETVAPMHNAFVEPSRAHANILIDGSKPTEQALEEVLQHIPPPLQ</sequence>
<name>F3L365_9GAMM</name>
<dbReference type="NCBIfam" id="NF004018">
    <property type="entry name" value="PRK05480.1"/>
    <property type="match status" value="1"/>
</dbReference>
<keyword evidence="3" id="KW-0808">Transferase</keyword>
<evidence type="ECO:0000256" key="3">
    <source>
        <dbReference type="ARBA" id="ARBA00022679"/>
    </source>
</evidence>
<evidence type="ECO:0000313" key="6">
    <source>
        <dbReference type="EMBL" id="EGG29216.1"/>
    </source>
</evidence>
<evidence type="ECO:0000256" key="1">
    <source>
        <dbReference type="ARBA" id="ARBA00004690"/>
    </source>
</evidence>
<dbReference type="EC" id="2.7.1.48" evidence="2"/>
<keyword evidence="7" id="KW-1185">Reference proteome</keyword>
<evidence type="ECO:0000256" key="5">
    <source>
        <dbReference type="ARBA" id="ARBA00022777"/>
    </source>
</evidence>
<dbReference type="STRING" id="2518989.IMCC3088_2057"/>
<dbReference type="Proteomes" id="UP000005615">
    <property type="component" value="Unassembled WGS sequence"/>
</dbReference>
<keyword evidence="4" id="KW-0547">Nucleotide-binding</keyword>
<dbReference type="GO" id="GO:0005524">
    <property type="term" value="F:ATP binding"/>
    <property type="evidence" value="ECO:0007669"/>
    <property type="project" value="InterPro"/>
</dbReference>
<dbReference type="GO" id="GO:0044206">
    <property type="term" value="P:UMP salvage"/>
    <property type="evidence" value="ECO:0007669"/>
    <property type="project" value="UniProtKB-UniPathway"/>
</dbReference>
<dbReference type="InterPro" id="IPR006083">
    <property type="entry name" value="PRK/URK"/>
</dbReference>
<accession>F3L365</accession>
<dbReference type="EMBL" id="AEIG01000061">
    <property type="protein sequence ID" value="EGG29216.1"/>
    <property type="molecule type" value="Genomic_DNA"/>
</dbReference>